<dbReference type="CDD" id="cd06174">
    <property type="entry name" value="MFS"/>
    <property type="match status" value="1"/>
</dbReference>
<feature type="transmembrane region" description="Helical" evidence="6">
    <location>
        <begin position="52"/>
        <end position="71"/>
    </location>
</feature>
<dbReference type="Pfam" id="PF07690">
    <property type="entry name" value="MFS_1"/>
    <property type="match status" value="1"/>
</dbReference>
<keyword evidence="9" id="KW-1185">Reference proteome</keyword>
<evidence type="ECO:0000259" key="7">
    <source>
        <dbReference type="PROSITE" id="PS50850"/>
    </source>
</evidence>
<protein>
    <recommendedName>
        <fullName evidence="7">Major facilitator superfamily (MFS) profile domain-containing protein</fullName>
    </recommendedName>
</protein>
<dbReference type="SUPFAM" id="SSF103473">
    <property type="entry name" value="MFS general substrate transporter"/>
    <property type="match status" value="1"/>
</dbReference>
<dbReference type="InterPro" id="IPR036259">
    <property type="entry name" value="MFS_trans_sf"/>
</dbReference>
<dbReference type="GO" id="GO:0035435">
    <property type="term" value="P:phosphate ion transmembrane transport"/>
    <property type="evidence" value="ECO:0007669"/>
    <property type="project" value="TreeGrafter"/>
</dbReference>
<comment type="subcellular location">
    <subcellularLocation>
        <location evidence="1">Cell membrane</location>
        <topology evidence="1">Multi-pass membrane protein</topology>
    </subcellularLocation>
</comment>
<dbReference type="Proteomes" id="UP000323521">
    <property type="component" value="Chromosome"/>
</dbReference>
<dbReference type="InterPro" id="IPR051337">
    <property type="entry name" value="OPA_Antiporter"/>
</dbReference>
<keyword evidence="4 6" id="KW-1133">Transmembrane helix</keyword>
<sequence>MSKNYQTILYVCCLTSFIAITYAFGRYIFAVITPEIAKDLHLNYEFVGRINAFQMGLFLLFSFFGGFMSAVVGARLLICSSVMLSALSLVSLYFVHDKWILFTIVGILGIFAATAWVPMVELVARSIAEENRGKSLGIIASGTSYGVILNGMLIPYILITYHWQTVWLVFGIISFIIGSFGVYVVYSVKNTALLPKSDPDEMKIENNSVDITTNSPMTKNYLQYTLLILLVIVTGLYLMPFQTYIVPFIQEDLRLNHEIAGISWSLFGILGVVSGFFAGILADKFSAKKAMIIMYGISVIAILVLLIFHNSACVLLSCGIFGLSFYGLFGLHPTYVSRMLPPEKTAKLFGLLNVAIGFGAMIGNYASGYIKNASGSFINAYMLMAVLSLLCLSICFGIKDDRSRAISNSYGIKEVGNFVKEQQ</sequence>
<dbReference type="InterPro" id="IPR020846">
    <property type="entry name" value="MFS_dom"/>
</dbReference>
<feature type="transmembrane region" description="Helical" evidence="6">
    <location>
        <begin position="314"/>
        <end position="336"/>
    </location>
</feature>
<evidence type="ECO:0000256" key="2">
    <source>
        <dbReference type="ARBA" id="ARBA00022448"/>
    </source>
</evidence>
<dbReference type="InterPro" id="IPR011701">
    <property type="entry name" value="MFS"/>
</dbReference>
<feature type="transmembrane region" description="Helical" evidence="6">
    <location>
        <begin position="136"/>
        <end position="159"/>
    </location>
</feature>
<gene>
    <name evidence="8" type="ORF">DCMF_14520</name>
</gene>
<proteinExistence type="predicted"/>
<feature type="transmembrane region" description="Helical" evidence="6">
    <location>
        <begin position="7"/>
        <end position="32"/>
    </location>
</feature>
<keyword evidence="3 6" id="KW-0812">Transmembrane</keyword>
<dbReference type="Gene3D" id="1.20.1250.20">
    <property type="entry name" value="MFS general substrate transporter like domains"/>
    <property type="match status" value="2"/>
</dbReference>
<keyword evidence="5 6" id="KW-0472">Membrane</keyword>
<name>A0A3G1KTM4_FORW1</name>
<feature type="transmembrane region" description="Helical" evidence="6">
    <location>
        <begin position="100"/>
        <end position="124"/>
    </location>
</feature>
<feature type="transmembrane region" description="Helical" evidence="6">
    <location>
        <begin position="378"/>
        <end position="398"/>
    </location>
</feature>
<evidence type="ECO:0000256" key="1">
    <source>
        <dbReference type="ARBA" id="ARBA00004651"/>
    </source>
</evidence>
<dbReference type="KEGG" id="fwa:DCMF_14520"/>
<feature type="transmembrane region" description="Helical" evidence="6">
    <location>
        <begin position="348"/>
        <end position="366"/>
    </location>
</feature>
<feature type="transmembrane region" description="Helical" evidence="6">
    <location>
        <begin position="292"/>
        <end position="308"/>
    </location>
</feature>
<organism evidence="8 9">
    <name type="scientific">Formimonas warabiya</name>
    <dbReference type="NCBI Taxonomy" id="1761012"/>
    <lineage>
        <taxon>Bacteria</taxon>
        <taxon>Bacillati</taxon>
        <taxon>Bacillota</taxon>
        <taxon>Clostridia</taxon>
        <taxon>Eubacteriales</taxon>
        <taxon>Peptococcaceae</taxon>
        <taxon>Candidatus Formimonas</taxon>
    </lineage>
</organism>
<feature type="transmembrane region" description="Helical" evidence="6">
    <location>
        <begin position="221"/>
        <end position="239"/>
    </location>
</feature>
<dbReference type="PROSITE" id="PS50850">
    <property type="entry name" value="MFS"/>
    <property type="match status" value="1"/>
</dbReference>
<reference evidence="8 9" key="1">
    <citation type="submission" date="2016-10" db="EMBL/GenBank/DDBJ databases">
        <title>Complete Genome Sequence of Peptococcaceae strain DCMF.</title>
        <authorList>
            <person name="Edwards R.J."/>
            <person name="Holland S.I."/>
            <person name="Deshpande N.P."/>
            <person name="Wong Y.K."/>
            <person name="Ertan H."/>
            <person name="Manefield M."/>
            <person name="Russell T.L."/>
            <person name="Lee M.J."/>
        </authorList>
    </citation>
    <scope>NUCLEOTIDE SEQUENCE [LARGE SCALE GENOMIC DNA]</scope>
    <source>
        <strain evidence="8 9">DCMF</strain>
    </source>
</reference>
<feature type="domain" description="Major facilitator superfamily (MFS) profile" evidence="7">
    <location>
        <begin position="11"/>
        <end position="403"/>
    </location>
</feature>
<dbReference type="GO" id="GO:0061513">
    <property type="term" value="F:glucose 6-phosphate:phosphate antiporter activity"/>
    <property type="evidence" value="ECO:0007669"/>
    <property type="project" value="TreeGrafter"/>
</dbReference>
<accession>A0A3G1KTM4</accession>
<evidence type="ECO:0000256" key="6">
    <source>
        <dbReference type="SAM" id="Phobius"/>
    </source>
</evidence>
<dbReference type="RefSeq" id="WP_214659355.1">
    <property type="nucleotide sequence ID" value="NZ_CP017634.1"/>
</dbReference>
<dbReference type="GO" id="GO:0005886">
    <property type="term" value="C:plasma membrane"/>
    <property type="evidence" value="ECO:0007669"/>
    <property type="project" value="UniProtKB-SubCell"/>
</dbReference>
<dbReference type="AlphaFoldDB" id="A0A3G1KTM4"/>
<feature type="transmembrane region" description="Helical" evidence="6">
    <location>
        <begin position="259"/>
        <end position="280"/>
    </location>
</feature>
<evidence type="ECO:0000313" key="9">
    <source>
        <dbReference type="Proteomes" id="UP000323521"/>
    </source>
</evidence>
<feature type="transmembrane region" description="Helical" evidence="6">
    <location>
        <begin position="165"/>
        <end position="186"/>
    </location>
</feature>
<evidence type="ECO:0000256" key="4">
    <source>
        <dbReference type="ARBA" id="ARBA00022989"/>
    </source>
</evidence>
<dbReference type="PANTHER" id="PTHR43826">
    <property type="entry name" value="GLUCOSE-6-PHOSPHATE EXCHANGER SLC37A4"/>
    <property type="match status" value="1"/>
</dbReference>
<evidence type="ECO:0000256" key="5">
    <source>
        <dbReference type="ARBA" id="ARBA00023136"/>
    </source>
</evidence>
<evidence type="ECO:0000313" key="8">
    <source>
        <dbReference type="EMBL" id="ATW25818.1"/>
    </source>
</evidence>
<keyword evidence="2" id="KW-0813">Transport</keyword>
<evidence type="ECO:0000256" key="3">
    <source>
        <dbReference type="ARBA" id="ARBA00022692"/>
    </source>
</evidence>
<dbReference type="EMBL" id="CP017634">
    <property type="protein sequence ID" value="ATW25818.1"/>
    <property type="molecule type" value="Genomic_DNA"/>
</dbReference>
<dbReference type="PANTHER" id="PTHR43826:SF3">
    <property type="entry name" value="GLUCOSE-6-PHOSPHATE EXCHANGER SLC37A4"/>
    <property type="match status" value="1"/>
</dbReference>